<dbReference type="InterPro" id="IPR013120">
    <property type="entry name" value="FAR_NAD-bd"/>
</dbReference>
<dbReference type="InterPro" id="IPR026055">
    <property type="entry name" value="FAR"/>
</dbReference>
<dbReference type="Pfam" id="PF07993">
    <property type="entry name" value="NAD_binding_4"/>
    <property type="match status" value="1"/>
</dbReference>
<dbReference type="EMBL" id="CH480815">
    <property type="protein sequence ID" value="EDW42464.1"/>
    <property type="molecule type" value="Genomic_DNA"/>
</dbReference>
<dbReference type="OMA" id="VYANCAR"/>
<dbReference type="SUPFAM" id="SSF51735">
    <property type="entry name" value="NAD(P)-binding Rossmann-fold domains"/>
    <property type="match status" value="1"/>
</dbReference>
<dbReference type="EC" id="1.2.1.84" evidence="1"/>
<dbReference type="GO" id="GO:0102965">
    <property type="term" value="F:alcohol-forming long-chain fatty acyl-CoA reductase activity"/>
    <property type="evidence" value="ECO:0007669"/>
    <property type="project" value="UniProtKB-EC"/>
</dbReference>
<dbReference type="GO" id="GO:0005777">
    <property type="term" value="C:peroxisome"/>
    <property type="evidence" value="ECO:0007669"/>
    <property type="project" value="TreeGrafter"/>
</dbReference>
<comment type="function">
    <text evidence="1">Catalyzes the reduction of fatty acyl-CoA to fatty alcohols.</text>
</comment>
<name>B4HGZ3_DROSE</name>
<evidence type="ECO:0000256" key="1">
    <source>
        <dbReference type="RuleBase" id="RU363097"/>
    </source>
</evidence>
<dbReference type="HOGENOM" id="CLU_174274_0_0_1"/>
<feature type="domain" description="Thioester reductase (TE)" evidence="2">
    <location>
        <begin position="2"/>
        <end position="110"/>
    </location>
</feature>
<keyword evidence="1" id="KW-0443">Lipid metabolism</keyword>
<keyword evidence="1" id="KW-0444">Lipid biosynthesis</keyword>
<dbReference type="Proteomes" id="UP000001292">
    <property type="component" value="Unassembled WGS sequence"/>
</dbReference>
<protein>
    <recommendedName>
        <fullName evidence="1">Fatty acyl-CoA reductase</fullName>
        <ecNumber evidence="1">1.2.1.84</ecNumber>
    </recommendedName>
</protein>
<keyword evidence="4" id="KW-1185">Reference proteome</keyword>
<evidence type="ECO:0000313" key="4">
    <source>
        <dbReference type="Proteomes" id="UP000001292"/>
    </source>
</evidence>
<dbReference type="GO" id="GO:0035336">
    <property type="term" value="P:long-chain fatty-acyl-CoA metabolic process"/>
    <property type="evidence" value="ECO:0007669"/>
    <property type="project" value="TreeGrafter"/>
</dbReference>
<evidence type="ECO:0000313" key="3">
    <source>
        <dbReference type="EMBL" id="EDW42464.1"/>
    </source>
</evidence>
<gene>
    <name evidence="3" type="primary">Dsec\GM26016</name>
    <name evidence="3" type="ORF">Dsec_GM26016</name>
</gene>
<dbReference type="PANTHER" id="PTHR11011:SF60">
    <property type="entry name" value="FATTY ACYL-COA REDUCTASE-RELATED"/>
    <property type="match status" value="1"/>
</dbReference>
<reference evidence="3 4" key="1">
    <citation type="journal article" date="2007" name="Nature">
        <title>Evolution of genes and genomes on the Drosophila phylogeny.</title>
        <authorList>
            <consortium name="Drosophila 12 Genomes Consortium"/>
            <person name="Clark A.G."/>
            <person name="Eisen M.B."/>
            <person name="Smith D.R."/>
            <person name="Bergman C.M."/>
            <person name="Oliver B."/>
            <person name="Markow T.A."/>
            <person name="Kaufman T.C."/>
            <person name="Kellis M."/>
            <person name="Gelbart W."/>
            <person name="Iyer V.N."/>
            <person name="Pollard D.A."/>
            <person name="Sackton T.B."/>
            <person name="Larracuente A.M."/>
            <person name="Singh N.D."/>
            <person name="Abad J.P."/>
            <person name="Abt D.N."/>
            <person name="Adryan B."/>
            <person name="Aguade M."/>
            <person name="Akashi H."/>
            <person name="Anderson W.W."/>
            <person name="Aquadro C.F."/>
            <person name="Ardell D.H."/>
            <person name="Arguello R."/>
            <person name="Artieri C.G."/>
            <person name="Barbash D.A."/>
            <person name="Barker D."/>
            <person name="Barsanti P."/>
            <person name="Batterham P."/>
            <person name="Batzoglou S."/>
            <person name="Begun D."/>
            <person name="Bhutkar A."/>
            <person name="Blanco E."/>
            <person name="Bosak S.A."/>
            <person name="Bradley R.K."/>
            <person name="Brand A.D."/>
            <person name="Brent M.R."/>
            <person name="Brooks A.N."/>
            <person name="Brown R.H."/>
            <person name="Butlin R.K."/>
            <person name="Caggese C."/>
            <person name="Calvi B.R."/>
            <person name="Bernardo de Carvalho A."/>
            <person name="Caspi A."/>
            <person name="Castrezana S."/>
            <person name="Celniker S.E."/>
            <person name="Chang J.L."/>
            <person name="Chapple C."/>
            <person name="Chatterji S."/>
            <person name="Chinwalla A."/>
            <person name="Civetta A."/>
            <person name="Clifton S.W."/>
            <person name="Comeron J.M."/>
            <person name="Costello J.C."/>
            <person name="Coyne J.A."/>
            <person name="Daub J."/>
            <person name="David R.G."/>
            <person name="Delcher A.L."/>
            <person name="Delehaunty K."/>
            <person name="Do C.B."/>
            <person name="Ebling H."/>
            <person name="Edwards K."/>
            <person name="Eickbush T."/>
            <person name="Evans J.D."/>
            <person name="Filipski A."/>
            <person name="Findeiss S."/>
            <person name="Freyhult E."/>
            <person name="Fulton L."/>
            <person name="Fulton R."/>
            <person name="Garcia A.C."/>
            <person name="Gardiner A."/>
            <person name="Garfield D.A."/>
            <person name="Garvin B.E."/>
            <person name="Gibson G."/>
            <person name="Gilbert D."/>
            <person name="Gnerre S."/>
            <person name="Godfrey J."/>
            <person name="Good R."/>
            <person name="Gotea V."/>
            <person name="Gravely B."/>
            <person name="Greenberg A.J."/>
            <person name="Griffiths-Jones S."/>
            <person name="Gross S."/>
            <person name="Guigo R."/>
            <person name="Gustafson E.A."/>
            <person name="Haerty W."/>
            <person name="Hahn M.W."/>
            <person name="Halligan D.L."/>
            <person name="Halpern A.L."/>
            <person name="Halter G.M."/>
            <person name="Han M.V."/>
            <person name="Heger A."/>
            <person name="Hillier L."/>
            <person name="Hinrichs A.S."/>
            <person name="Holmes I."/>
            <person name="Hoskins R.A."/>
            <person name="Hubisz M.J."/>
            <person name="Hultmark D."/>
            <person name="Huntley M.A."/>
            <person name="Jaffe D.B."/>
            <person name="Jagadeeshan S."/>
            <person name="Jeck W.R."/>
            <person name="Johnson J."/>
            <person name="Jones C.D."/>
            <person name="Jordan W.C."/>
            <person name="Karpen G.H."/>
            <person name="Kataoka E."/>
            <person name="Keightley P.D."/>
            <person name="Kheradpour P."/>
            <person name="Kirkness E.F."/>
            <person name="Koerich L.B."/>
            <person name="Kristiansen K."/>
            <person name="Kudrna D."/>
            <person name="Kulathinal R.J."/>
            <person name="Kumar S."/>
            <person name="Kwok R."/>
            <person name="Lander E."/>
            <person name="Langley C.H."/>
            <person name="Lapoint R."/>
            <person name="Lazzaro B.P."/>
            <person name="Lee S.J."/>
            <person name="Levesque L."/>
            <person name="Li R."/>
            <person name="Lin C.F."/>
            <person name="Lin M.F."/>
            <person name="Lindblad-Toh K."/>
            <person name="Llopart A."/>
            <person name="Long M."/>
            <person name="Low L."/>
            <person name="Lozovsky E."/>
            <person name="Lu J."/>
            <person name="Luo M."/>
            <person name="Machado C.A."/>
            <person name="Makalowski W."/>
            <person name="Marzo M."/>
            <person name="Matsuda M."/>
            <person name="Matzkin L."/>
            <person name="McAllister B."/>
            <person name="McBride C.S."/>
            <person name="McKernan B."/>
            <person name="McKernan K."/>
            <person name="Mendez-Lago M."/>
            <person name="Minx P."/>
            <person name="Mollenhauer M.U."/>
            <person name="Montooth K."/>
            <person name="Mount S.M."/>
            <person name="Mu X."/>
            <person name="Myers E."/>
            <person name="Negre B."/>
            <person name="Newfeld S."/>
            <person name="Nielsen R."/>
            <person name="Noor M.A."/>
            <person name="O'Grady P."/>
            <person name="Pachter L."/>
            <person name="Papaceit M."/>
            <person name="Parisi M.J."/>
            <person name="Parisi M."/>
            <person name="Parts L."/>
            <person name="Pedersen J.S."/>
            <person name="Pesole G."/>
            <person name="Phillippy A.M."/>
            <person name="Ponting C.P."/>
            <person name="Pop M."/>
            <person name="Porcelli D."/>
            <person name="Powell J.R."/>
            <person name="Prohaska S."/>
            <person name="Pruitt K."/>
            <person name="Puig M."/>
            <person name="Quesneville H."/>
            <person name="Ram K.R."/>
            <person name="Rand D."/>
            <person name="Rasmussen M.D."/>
            <person name="Reed L.K."/>
            <person name="Reenan R."/>
            <person name="Reily A."/>
            <person name="Remington K.A."/>
            <person name="Rieger T.T."/>
            <person name="Ritchie M.G."/>
            <person name="Robin C."/>
            <person name="Rogers Y.H."/>
            <person name="Rohde C."/>
            <person name="Rozas J."/>
            <person name="Rubenfield M.J."/>
            <person name="Ruiz A."/>
            <person name="Russo S."/>
            <person name="Salzberg S.L."/>
            <person name="Sanchez-Gracia A."/>
            <person name="Saranga D.J."/>
            <person name="Sato H."/>
            <person name="Schaeffer S.W."/>
            <person name="Schatz M.C."/>
            <person name="Schlenke T."/>
            <person name="Schwartz R."/>
            <person name="Segarra C."/>
            <person name="Singh R.S."/>
            <person name="Sirot L."/>
            <person name="Sirota M."/>
            <person name="Sisneros N.B."/>
            <person name="Smith C.D."/>
            <person name="Smith T.F."/>
            <person name="Spieth J."/>
            <person name="Stage D.E."/>
            <person name="Stark A."/>
            <person name="Stephan W."/>
            <person name="Strausberg R.L."/>
            <person name="Strempel S."/>
            <person name="Sturgill D."/>
            <person name="Sutton G."/>
            <person name="Sutton G.G."/>
            <person name="Tao W."/>
            <person name="Teichmann S."/>
            <person name="Tobari Y.N."/>
            <person name="Tomimura Y."/>
            <person name="Tsolas J.M."/>
            <person name="Valente V.L."/>
            <person name="Venter E."/>
            <person name="Venter J.C."/>
            <person name="Vicario S."/>
            <person name="Vieira F.G."/>
            <person name="Vilella A.J."/>
            <person name="Villasante A."/>
            <person name="Walenz B."/>
            <person name="Wang J."/>
            <person name="Wasserman M."/>
            <person name="Watts T."/>
            <person name="Wilson D."/>
            <person name="Wilson R.K."/>
            <person name="Wing R.A."/>
            <person name="Wolfner M.F."/>
            <person name="Wong A."/>
            <person name="Wong G.K."/>
            <person name="Wu C.I."/>
            <person name="Wu G."/>
            <person name="Yamamoto D."/>
            <person name="Yang H.P."/>
            <person name="Yang S.P."/>
            <person name="Yorke J.A."/>
            <person name="Yoshida K."/>
            <person name="Zdobnov E."/>
            <person name="Zhang P."/>
            <person name="Zhang Y."/>
            <person name="Zimin A.V."/>
            <person name="Baldwin J."/>
            <person name="Abdouelleil A."/>
            <person name="Abdulkadir J."/>
            <person name="Abebe A."/>
            <person name="Abera B."/>
            <person name="Abreu J."/>
            <person name="Acer S.C."/>
            <person name="Aftuck L."/>
            <person name="Alexander A."/>
            <person name="An P."/>
            <person name="Anderson E."/>
            <person name="Anderson S."/>
            <person name="Arachi H."/>
            <person name="Azer M."/>
            <person name="Bachantsang P."/>
            <person name="Barry A."/>
            <person name="Bayul T."/>
            <person name="Berlin A."/>
            <person name="Bessette D."/>
            <person name="Bloom T."/>
            <person name="Blye J."/>
            <person name="Boguslavskiy L."/>
            <person name="Bonnet C."/>
            <person name="Boukhgalter B."/>
            <person name="Bourzgui I."/>
            <person name="Brown A."/>
            <person name="Cahill P."/>
            <person name="Channer S."/>
            <person name="Cheshatsang Y."/>
            <person name="Chuda L."/>
            <person name="Citroen M."/>
            <person name="Collymore A."/>
            <person name="Cooke P."/>
            <person name="Costello M."/>
            <person name="D'Aco K."/>
            <person name="Daza R."/>
            <person name="De Haan G."/>
            <person name="DeGray S."/>
            <person name="DeMaso C."/>
            <person name="Dhargay N."/>
            <person name="Dooley K."/>
            <person name="Dooley E."/>
            <person name="Doricent M."/>
            <person name="Dorje P."/>
            <person name="Dorjee K."/>
            <person name="Dupes A."/>
            <person name="Elong R."/>
            <person name="Falk J."/>
            <person name="Farina A."/>
            <person name="Faro S."/>
            <person name="Ferguson D."/>
            <person name="Fisher S."/>
            <person name="Foley C.D."/>
            <person name="Franke A."/>
            <person name="Friedrich D."/>
            <person name="Gadbois L."/>
            <person name="Gearin G."/>
            <person name="Gearin C.R."/>
            <person name="Giannoukos G."/>
            <person name="Goode T."/>
            <person name="Graham J."/>
            <person name="Grandbois E."/>
            <person name="Grewal S."/>
            <person name="Gyaltsen K."/>
            <person name="Hafez N."/>
            <person name="Hagos B."/>
            <person name="Hall J."/>
            <person name="Henson C."/>
            <person name="Hollinger A."/>
            <person name="Honan T."/>
            <person name="Huard M.D."/>
            <person name="Hughes L."/>
            <person name="Hurhula B."/>
            <person name="Husby M.E."/>
            <person name="Kamat A."/>
            <person name="Kanga B."/>
            <person name="Kashin S."/>
            <person name="Khazanovich D."/>
            <person name="Kisner P."/>
            <person name="Lance K."/>
            <person name="Lara M."/>
            <person name="Lee W."/>
            <person name="Lennon N."/>
            <person name="Letendre F."/>
            <person name="LeVine R."/>
            <person name="Lipovsky A."/>
            <person name="Liu X."/>
            <person name="Liu J."/>
            <person name="Liu S."/>
            <person name="Lokyitsang T."/>
            <person name="Lokyitsang Y."/>
            <person name="Lubonja R."/>
            <person name="Lui A."/>
            <person name="MacDonald P."/>
            <person name="Magnisalis V."/>
            <person name="Maru K."/>
            <person name="Matthews C."/>
            <person name="McCusker W."/>
            <person name="McDonough S."/>
            <person name="Mehta T."/>
            <person name="Meldrim J."/>
            <person name="Meneus L."/>
            <person name="Mihai O."/>
            <person name="Mihalev A."/>
            <person name="Mihova T."/>
            <person name="Mittelman R."/>
            <person name="Mlenga V."/>
            <person name="Montmayeur A."/>
            <person name="Mulrain L."/>
            <person name="Navidi A."/>
            <person name="Naylor J."/>
            <person name="Negash T."/>
            <person name="Nguyen T."/>
            <person name="Nguyen N."/>
            <person name="Nicol R."/>
            <person name="Norbu C."/>
            <person name="Norbu N."/>
            <person name="Novod N."/>
            <person name="O'Neill B."/>
            <person name="Osman S."/>
            <person name="Markiewicz E."/>
            <person name="Oyono O.L."/>
            <person name="Patti C."/>
            <person name="Phunkhang P."/>
            <person name="Pierre F."/>
            <person name="Priest M."/>
            <person name="Raghuraman S."/>
            <person name="Rege F."/>
            <person name="Reyes R."/>
            <person name="Rise C."/>
            <person name="Rogov P."/>
            <person name="Ross K."/>
            <person name="Ryan E."/>
            <person name="Settipalli S."/>
            <person name="Shea T."/>
            <person name="Sherpa N."/>
            <person name="Shi L."/>
            <person name="Shih D."/>
            <person name="Sparrow T."/>
            <person name="Spaulding J."/>
            <person name="Stalker J."/>
            <person name="Stange-Thomann N."/>
            <person name="Stavropoulos S."/>
            <person name="Stone C."/>
            <person name="Strader C."/>
            <person name="Tesfaye S."/>
            <person name="Thomson T."/>
            <person name="Thoulutsang Y."/>
            <person name="Thoulutsang D."/>
            <person name="Topham K."/>
            <person name="Topping I."/>
            <person name="Tsamla T."/>
            <person name="Vassiliev H."/>
            <person name="Vo A."/>
            <person name="Wangchuk T."/>
            <person name="Wangdi T."/>
            <person name="Weiand M."/>
            <person name="Wilkinson J."/>
            <person name="Wilson A."/>
            <person name="Yadav S."/>
            <person name="Young G."/>
            <person name="Yu Q."/>
            <person name="Zembek L."/>
            <person name="Zhong D."/>
            <person name="Zimmer A."/>
            <person name="Zwirko Z."/>
            <person name="Jaffe D.B."/>
            <person name="Alvarez P."/>
            <person name="Brockman W."/>
            <person name="Butler J."/>
            <person name="Chin C."/>
            <person name="Gnerre S."/>
            <person name="Grabherr M."/>
            <person name="Kleber M."/>
            <person name="Mauceli E."/>
            <person name="MacCallum I."/>
        </authorList>
    </citation>
    <scope>NUCLEOTIDE SEQUENCE [LARGE SCALE GENOMIC DNA]</scope>
    <source>
        <strain evidence="4">Rob3c / Tucson 14021-0248.25</strain>
    </source>
</reference>
<keyword evidence="1" id="KW-0521">NADP</keyword>
<dbReference type="Gene3D" id="3.40.50.720">
    <property type="entry name" value="NAD(P)-binding Rossmann-like Domain"/>
    <property type="match status" value="1"/>
</dbReference>
<accession>B4HGZ3</accession>
<dbReference type="GO" id="GO:0080019">
    <property type="term" value="F:alcohol-forming very long-chain fatty acyl-CoA reductase activity"/>
    <property type="evidence" value="ECO:0007669"/>
    <property type="project" value="InterPro"/>
</dbReference>
<evidence type="ECO:0000259" key="2">
    <source>
        <dbReference type="Pfam" id="PF07993"/>
    </source>
</evidence>
<dbReference type="STRING" id="7238.B4HGZ3"/>
<comment type="similarity">
    <text evidence="1">Belongs to the fatty acyl-CoA reductase family.</text>
</comment>
<dbReference type="PhylomeDB" id="B4HGZ3"/>
<comment type="catalytic activity">
    <reaction evidence="1">
        <text>a long-chain fatty acyl-CoA + 2 NADPH + 2 H(+) = a long-chain primary fatty alcohol + 2 NADP(+) + CoA</text>
        <dbReference type="Rhea" id="RHEA:52716"/>
        <dbReference type="ChEBI" id="CHEBI:15378"/>
        <dbReference type="ChEBI" id="CHEBI:57287"/>
        <dbReference type="ChEBI" id="CHEBI:57783"/>
        <dbReference type="ChEBI" id="CHEBI:58349"/>
        <dbReference type="ChEBI" id="CHEBI:77396"/>
        <dbReference type="ChEBI" id="CHEBI:83139"/>
        <dbReference type="EC" id="1.2.1.84"/>
    </reaction>
</comment>
<dbReference type="AlphaFoldDB" id="B4HGZ3"/>
<sequence>MRERCAAWDKDPVFGNLMKINPEALKRVVPCGGDCQEPDLGLSNSDRQVLIDEVQIVIHTAATVRFVEPLHIALAVNTRATLLMIQLAKEMSHLESFVHVSTAYSNCVVEHPRAVG</sequence>
<organism evidence="4">
    <name type="scientific">Drosophila sechellia</name>
    <name type="common">Fruit fly</name>
    <dbReference type="NCBI Taxonomy" id="7238"/>
    <lineage>
        <taxon>Eukaryota</taxon>
        <taxon>Metazoa</taxon>
        <taxon>Ecdysozoa</taxon>
        <taxon>Arthropoda</taxon>
        <taxon>Hexapoda</taxon>
        <taxon>Insecta</taxon>
        <taxon>Pterygota</taxon>
        <taxon>Neoptera</taxon>
        <taxon>Endopterygota</taxon>
        <taxon>Diptera</taxon>
        <taxon>Brachycera</taxon>
        <taxon>Muscomorpha</taxon>
        <taxon>Ephydroidea</taxon>
        <taxon>Drosophilidae</taxon>
        <taxon>Drosophila</taxon>
        <taxon>Sophophora</taxon>
    </lineage>
</organism>
<proteinExistence type="inferred from homology"/>
<keyword evidence="1" id="KW-0560">Oxidoreductase</keyword>
<dbReference type="PANTHER" id="PTHR11011">
    <property type="entry name" value="MALE STERILITY PROTEIN 2-RELATED"/>
    <property type="match status" value="1"/>
</dbReference>
<dbReference type="InterPro" id="IPR036291">
    <property type="entry name" value="NAD(P)-bd_dom_sf"/>
</dbReference>